<proteinExistence type="inferred from homology"/>
<comment type="function">
    <text evidence="1">Part of the ABC transporter complex PstSACB involved in phosphate import.</text>
</comment>
<organism evidence="14 15">
    <name type="scientific">Agrilactobacillus yilanensis</name>
    <dbReference type="NCBI Taxonomy" id="2485997"/>
    <lineage>
        <taxon>Bacteria</taxon>
        <taxon>Bacillati</taxon>
        <taxon>Bacillota</taxon>
        <taxon>Bacilli</taxon>
        <taxon>Lactobacillales</taxon>
        <taxon>Lactobacillaceae</taxon>
        <taxon>Agrilactobacillus</taxon>
    </lineage>
</organism>
<evidence type="ECO:0000256" key="8">
    <source>
        <dbReference type="ARBA" id="ARBA00022729"/>
    </source>
</evidence>
<dbReference type="PANTHER" id="PTHR30570">
    <property type="entry name" value="PERIPLASMIC PHOSPHATE BINDING COMPONENT OF PHOSPHATE ABC TRANSPORTER"/>
    <property type="match status" value="1"/>
</dbReference>
<dbReference type="NCBIfam" id="TIGR02136">
    <property type="entry name" value="ptsS_2"/>
    <property type="match status" value="1"/>
</dbReference>
<dbReference type="Proteomes" id="UP001597267">
    <property type="component" value="Unassembled WGS sequence"/>
</dbReference>
<keyword evidence="5 12" id="KW-0813">Transport</keyword>
<feature type="chain" id="PRO_5044979589" description="Phosphate-binding protein" evidence="12">
    <location>
        <begin position="23"/>
        <end position="287"/>
    </location>
</feature>
<dbReference type="PANTHER" id="PTHR30570:SF4">
    <property type="entry name" value="PHOSPHATE-BINDING PROTEIN PSTS 1"/>
    <property type="match status" value="1"/>
</dbReference>
<keyword evidence="7 12" id="KW-0592">Phosphate transport</keyword>
<sequence>MKKRIFILLGLVFLGLPLTACQANSTDGQSITAVGSSALQPLVEAVGEDYTEANSGNFINVQGGGTGTGLSQIQEGAVDIGNSDLYAEQKKGIDAKKLTDHKVAVVGITPVINKSLKINNLTTKQLIGIFTGEITNWQQIGGPNVPVVVINRAQGSGTRVTFERWALENRTVLQTQEQDSTGMVRQIVASTPGAISYMAFAYVDNSIKTISIDGVQPTNKNVQSDKWKIWSYEHMYTKGEPTGLTKTFINHMLSDDVQNNIVSKLGYIPINQMEVTRHLNDELQVSK</sequence>
<comment type="function">
    <text evidence="12">Involved in the system for phosphate transport across the cytoplasmic membrane.</text>
</comment>
<evidence type="ECO:0000256" key="12">
    <source>
        <dbReference type="RuleBase" id="RU367119"/>
    </source>
</evidence>
<evidence type="ECO:0000256" key="4">
    <source>
        <dbReference type="ARBA" id="ARBA00011529"/>
    </source>
</evidence>
<protein>
    <recommendedName>
        <fullName evidence="12">Phosphate-binding protein</fullName>
    </recommendedName>
</protein>
<evidence type="ECO:0000313" key="14">
    <source>
        <dbReference type="EMBL" id="MFD1672506.1"/>
    </source>
</evidence>
<evidence type="ECO:0000256" key="3">
    <source>
        <dbReference type="ARBA" id="ARBA00008725"/>
    </source>
</evidence>
<keyword evidence="15" id="KW-1185">Reference proteome</keyword>
<evidence type="ECO:0000259" key="13">
    <source>
        <dbReference type="Pfam" id="PF12849"/>
    </source>
</evidence>
<feature type="domain" description="PBP" evidence="13">
    <location>
        <begin position="25"/>
        <end position="255"/>
    </location>
</feature>
<evidence type="ECO:0000256" key="9">
    <source>
        <dbReference type="ARBA" id="ARBA00023136"/>
    </source>
</evidence>
<evidence type="ECO:0000256" key="6">
    <source>
        <dbReference type="ARBA" id="ARBA00022475"/>
    </source>
</evidence>
<evidence type="ECO:0000256" key="7">
    <source>
        <dbReference type="ARBA" id="ARBA00022592"/>
    </source>
</evidence>
<dbReference type="Pfam" id="PF12849">
    <property type="entry name" value="PBP_like_2"/>
    <property type="match status" value="1"/>
</dbReference>
<dbReference type="CDD" id="cd13653">
    <property type="entry name" value="PBP2_phosphate_like_1"/>
    <property type="match status" value="1"/>
</dbReference>
<gene>
    <name evidence="14" type="ORF">ACFQ5M_10375</name>
</gene>
<keyword evidence="8 12" id="KW-0732">Signal</keyword>
<comment type="subunit">
    <text evidence="4 12">The complex is composed of two ATP-binding proteins (PstB), two transmembrane proteins (PstC and PstA) and a solute-binding protein (PstS).</text>
</comment>
<comment type="similarity">
    <text evidence="3 12">Belongs to the PstS family.</text>
</comment>
<name>A0ABW4J833_9LACO</name>
<evidence type="ECO:0000256" key="11">
    <source>
        <dbReference type="ARBA" id="ARBA00023288"/>
    </source>
</evidence>
<comment type="subcellular location">
    <subcellularLocation>
        <location evidence="2 12">Cell membrane</location>
        <topology evidence="2 12">Lipid-anchor</topology>
    </subcellularLocation>
</comment>
<dbReference type="RefSeq" id="WP_125712022.1">
    <property type="nucleotide sequence ID" value="NZ_JBHTOP010000026.1"/>
</dbReference>
<feature type="signal peptide" evidence="12">
    <location>
        <begin position="1"/>
        <end position="22"/>
    </location>
</feature>
<evidence type="ECO:0000256" key="5">
    <source>
        <dbReference type="ARBA" id="ARBA00022448"/>
    </source>
</evidence>
<dbReference type="InterPro" id="IPR050811">
    <property type="entry name" value="Phosphate_ABC_transporter"/>
</dbReference>
<comment type="caution">
    <text evidence="14">The sequence shown here is derived from an EMBL/GenBank/DDBJ whole genome shotgun (WGS) entry which is preliminary data.</text>
</comment>
<evidence type="ECO:0000256" key="1">
    <source>
        <dbReference type="ARBA" id="ARBA00002841"/>
    </source>
</evidence>
<dbReference type="InterPro" id="IPR024370">
    <property type="entry name" value="PBP_domain"/>
</dbReference>
<reference evidence="15" key="1">
    <citation type="journal article" date="2019" name="Int. J. Syst. Evol. Microbiol.">
        <title>The Global Catalogue of Microorganisms (GCM) 10K type strain sequencing project: providing services to taxonomists for standard genome sequencing and annotation.</title>
        <authorList>
            <consortium name="The Broad Institute Genomics Platform"/>
            <consortium name="The Broad Institute Genome Sequencing Center for Infectious Disease"/>
            <person name="Wu L."/>
            <person name="Ma J."/>
        </authorList>
    </citation>
    <scope>NUCLEOTIDE SEQUENCE [LARGE SCALE GENOMIC DNA]</scope>
    <source>
        <strain evidence="15">CCM 8896</strain>
    </source>
</reference>
<keyword evidence="10 12" id="KW-0564">Palmitate</keyword>
<keyword evidence="11 12" id="KW-0449">Lipoprotein</keyword>
<dbReference type="SUPFAM" id="SSF53850">
    <property type="entry name" value="Periplasmic binding protein-like II"/>
    <property type="match status" value="1"/>
</dbReference>
<evidence type="ECO:0000313" key="15">
    <source>
        <dbReference type="Proteomes" id="UP001597267"/>
    </source>
</evidence>
<dbReference type="Gene3D" id="3.40.190.10">
    <property type="entry name" value="Periplasmic binding protein-like II"/>
    <property type="match status" value="2"/>
</dbReference>
<evidence type="ECO:0000256" key="2">
    <source>
        <dbReference type="ARBA" id="ARBA00004193"/>
    </source>
</evidence>
<dbReference type="InterPro" id="IPR011862">
    <property type="entry name" value="Phos-bd"/>
</dbReference>
<keyword evidence="9" id="KW-0472">Membrane</keyword>
<dbReference type="EMBL" id="JBHTOP010000026">
    <property type="protein sequence ID" value="MFD1672506.1"/>
    <property type="molecule type" value="Genomic_DNA"/>
</dbReference>
<keyword evidence="6 12" id="KW-1003">Cell membrane</keyword>
<evidence type="ECO:0000256" key="10">
    <source>
        <dbReference type="ARBA" id="ARBA00023139"/>
    </source>
</evidence>
<accession>A0ABW4J833</accession>